<reference evidence="1 2" key="1">
    <citation type="journal article" date="2021" name="BMC Genomics">
        <title>Datura genome reveals duplications of psychoactive alkaloid biosynthetic genes and high mutation rate following tissue culture.</title>
        <authorList>
            <person name="Rajewski A."/>
            <person name="Carter-House D."/>
            <person name="Stajich J."/>
            <person name="Litt A."/>
        </authorList>
    </citation>
    <scope>NUCLEOTIDE SEQUENCE [LARGE SCALE GENOMIC DNA]</scope>
    <source>
        <strain evidence="1">AR-01</strain>
    </source>
</reference>
<keyword evidence="2" id="KW-1185">Reference proteome</keyword>
<feature type="non-terminal residue" evidence="1">
    <location>
        <position position="1"/>
    </location>
</feature>
<organism evidence="1 2">
    <name type="scientific">Datura stramonium</name>
    <name type="common">Jimsonweed</name>
    <name type="synonym">Common thornapple</name>
    <dbReference type="NCBI Taxonomy" id="4076"/>
    <lineage>
        <taxon>Eukaryota</taxon>
        <taxon>Viridiplantae</taxon>
        <taxon>Streptophyta</taxon>
        <taxon>Embryophyta</taxon>
        <taxon>Tracheophyta</taxon>
        <taxon>Spermatophyta</taxon>
        <taxon>Magnoliopsida</taxon>
        <taxon>eudicotyledons</taxon>
        <taxon>Gunneridae</taxon>
        <taxon>Pentapetalae</taxon>
        <taxon>asterids</taxon>
        <taxon>lamiids</taxon>
        <taxon>Solanales</taxon>
        <taxon>Solanaceae</taxon>
        <taxon>Solanoideae</taxon>
        <taxon>Datureae</taxon>
        <taxon>Datura</taxon>
    </lineage>
</organism>
<dbReference type="Proteomes" id="UP000823775">
    <property type="component" value="Unassembled WGS sequence"/>
</dbReference>
<sequence>FLIKCEEVGVNDERIKVSAGQQHTGARPGATQQQQCRNGRRDVAILQCDVVCEAPPFLRDSKCEALPSRHSRARDAARFQTVQDWISHFN</sequence>
<dbReference type="EMBL" id="JACEIK010009324">
    <property type="protein sequence ID" value="MCE3052222.1"/>
    <property type="molecule type" value="Genomic_DNA"/>
</dbReference>
<gene>
    <name evidence="1" type="ORF">HAX54_051920</name>
</gene>
<name>A0ABS8WQW1_DATST</name>
<protein>
    <submittedName>
        <fullName evidence="1">Uncharacterized protein</fullName>
    </submittedName>
</protein>
<accession>A0ABS8WQW1</accession>
<evidence type="ECO:0000313" key="2">
    <source>
        <dbReference type="Proteomes" id="UP000823775"/>
    </source>
</evidence>
<proteinExistence type="predicted"/>
<comment type="caution">
    <text evidence="1">The sequence shown here is derived from an EMBL/GenBank/DDBJ whole genome shotgun (WGS) entry which is preliminary data.</text>
</comment>
<evidence type="ECO:0000313" key="1">
    <source>
        <dbReference type="EMBL" id="MCE3052222.1"/>
    </source>
</evidence>